<dbReference type="Gene3D" id="3.40.1080.10">
    <property type="entry name" value="Glutaconate Coenzyme A-transferase"/>
    <property type="match status" value="1"/>
</dbReference>
<evidence type="ECO:0000256" key="1">
    <source>
        <dbReference type="ARBA" id="ARBA00009632"/>
    </source>
</evidence>
<name>A0A2K9LJ31_9GAMM</name>
<dbReference type="InterPro" id="IPR046433">
    <property type="entry name" value="ActCoA_hydro"/>
</dbReference>
<evidence type="ECO:0000313" key="6">
    <source>
        <dbReference type="Proteomes" id="UP000235116"/>
    </source>
</evidence>
<dbReference type="Pfam" id="PF02550">
    <property type="entry name" value="AcetylCoA_hydro"/>
    <property type="match status" value="1"/>
</dbReference>
<accession>A0A2K9LJ31</accession>
<dbReference type="RefSeq" id="WP_101893674.1">
    <property type="nucleotide sequence ID" value="NZ_CP022684.1"/>
</dbReference>
<dbReference type="GO" id="GO:0008775">
    <property type="term" value="F:acetate CoA-transferase activity"/>
    <property type="evidence" value="ECO:0007669"/>
    <property type="project" value="InterPro"/>
</dbReference>
<organism evidence="5 6">
    <name type="scientific">Ketobacter alkanivorans</name>
    <dbReference type="NCBI Taxonomy" id="1917421"/>
    <lineage>
        <taxon>Bacteria</taxon>
        <taxon>Pseudomonadati</taxon>
        <taxon>Pseudomonadota</taxon>
        <taxon>Gammaproteobacteria</taxon>
        <taxon>Pseudomonadales</taxon>
        <taxon>Ketobacteraceae</taxon>
        <taxon>Ketobacter</taxon>
    </lineage>
</organism>
<dbReference type="InterPro" id="IPR003702">
    <property type="entry name" value="ActCoA_hydro_N"/>
</dbReference>
<dbReference type="Proteomes" id="UP000235116">
    <property type="component" value="Chromosome"/>
</dbReference>
<dbReference type="KEGG" id="kak:Kalk_07885"/>
<evidence type="ECO:0000259" key="3">
    <source>
        <dbReference type="Pfam" id="PF02550"/>
    </source>
</evidence>
<proteinExistence type="inferred from homology"/>
<reference evidence="6" key="1">
    <citation type="submission" date="2017-08" db="EMBL/GenBank/DDBJ databases">
        <title>Direct submision.</title>
        <authorList>
            <person name="Kim S.-J."/>
            <person name="Rhee S.-K."/>
        </authorList>
    </citation>
    <scope>NUCLEOTIDE SEQUENCE [LARGE SCALE GENOMIC DNA]</scope>
    <source>
        <strain evidence="6">GI5</strain>
    </source>
</reference>
<dbReference type="PANTHER" id="PTHR21432:SF20">
    <property type="entry name" value="ACETYL-COA HYDROLASE"/>
    <property type="match status" value="1"/>
</dbReference>
<evidence type="ECO:0000259" key="4">
    <source>
        <dbReference type="Pfam" id="PF13336"/>
    </source>
</evidence>
<dbReference type="EMBL" id="CP022684">
    <property type="protein sequence ID" value="AUM12338.1"/>
    <property type="molecule type" value="Genomic_DNA"/>
</dbReference>
<dbReference type="InterPro" id="IPR038460">
    <property type="entry name" value="AcetylCoA_hyd_C_sf"/>
</dbReference>
<comment type="similarity">
    <text evidence="1">Belongs to the acetyl-CoA hydrolase/transferase family.</text>
</comment>
<dbReference type="InterPro" id="IPR037171">
    <property type="entry name" value="NagB/RpiA_transferase-like"/>
</dbReference>
<dbReference type="SUPFAM" id="SSF100950">
    <property type="entry name" value="NagB/RpiA/CoA transferase-like"/>
    <property type="match status" value="2"/>
</dbReference>
<dbReference type="AlphaFoldDB" id="A0A2K9LJ31"/>
<feature type="domain" description="Acetyl-CoA hydrolase/transferase N-terminal" evidence="3">
    <location>
        <begin position="60"/>
        <end position="172"/>
    </location>
</feature>
<sequence length="427" mass="46597">MTQYVTSALNAVAGIQSNHNVWVHSMAATPWVLLDALAEHALQHSNIALYQLHLEHAEGLARAVDGGHIAPKAYFASQYNRQLIQEGKADYIPISLSEIPRLFRRGEQRIDVVLIQVAPPDKHGICSLGVSVEATRAACEVADLVIAHINPQMPRTHGDAFIHLNQIDVAYEQDLPLPEHSPSILSEVNRQIGEQVASLIENGDCLQMGIGDIPDATLACLDQHQHLGIHTEMFSDGVIPLCEAGVIDNSRKRKHRGKLVTGFVLGSRKLYEFVDDNSEVAFLDIEYINSIETICRNPNMVSINSALQVDLSGQVCSDSLGTHIYSGVGGQLDFVLGSSLSEHGRSILAFPSTAASGKYSRIVPVLALGSGVVTPRGSVHHVVTEFGVANLRGKSLRERARALIGIAHPDFRETLSRQAYEHWHLNI</sequence>
<dbReference type="GO" id="GO:0006083">
    <property type="term" value="P:acetate metabolic process"/>
    <property type="evidence" value="ECO:0007669"/>
    <property type="project" value="InterPro"/>
</dbReference>
<evidence type="ECO:0000313" key="5">
    <source>
        <dbReference type="EMBL" id="AUM12338.1"/>
    </source>
</evidence>
<dbReference type="InterPro" id="IPR026888">
    <property type="entry name" value="AcetylCoA_hyd_C"/>
</dbReference>
<protein>
    <submittedName>
        <fullName evidence="5">4-hydroxybutyrate CoA-transferase</fullName>
    </submittedName>
</protein>
<keyword evidence="2 5" id="KW-0808">Transferase</keyword>
<dbReference type="Pfam" id="PF13336">
    <property type="entry name" value="AcetylCoA_hyd_C"/>
    <property type="match status" value="1"/>
</dbReference>
<dbReference type="Gene3D" id="3.30.750.70">
    <property type="entry name" value="4-hydroxybutyrate coenzyme like domains"/>
    <property type="match status" value="1"/>
</dbReference>
<dbReference type="Gene3D" id="3.40.1080.20">
    <property type="entry name" value="Acetyl-CoA hydrolase/transferase C-terminal domain"/>
    <property type="match status" value="1"/>
</dbReference>
<feature type="domain" description="Acetyl-CoA hydrolase/transferase C-terminal" evidence="4">
    <location>
        <begin position="266"/>
        <end position="419"/>
    </location>
</feature>
<evidence type="ECO:0000256" key="2">
    <source>
        <dbReference type="ARBA" id="ARBA00022679"/>
    </source>
</evidence>
<keyword evidence="6" id="KW-1185">Reference proteome</keyword>
<gene>
    <name evidence="5" type="ORF">Kalk_07885</name>
</gene>
<dbReference type="OrthoDB" id="9801795at2"/>
<dbReference type="PANTHER" id="PTHR21432">
    <property type="entry name" value="ACETYL-COA HYDROLASE-RELATED"/>
    <property type="match status" value="1"/>
</dbReference>